<evidence type="ECO:0000313" key="2">
    <source>
        <dbReference type="Proteomes" id="UP000002297"/>
    </source>
</evidence>
<reference evidence="1 2" key="1">
    <citation type="journal article" date="2010" name="J. Bacteriol.">
        <title>The complete genome sequence of Croceibacter atlanticus HTCC2559T.</title>
        <authorList>
            <person name="Oh H.M."/>
            <person name="Kang I."/>
            <person name="Ferriera S."/>
            <person name="Giovannoni S.J."/>
            <person name="Cho J.C."/>
        </authorList>
    </citation>
    <scope>NUCLEOTIDE SEQUENCE [LARGE SCALE GENOMIC DNA]</scope>
    <source>
        <strain evidence="2">ATCC BAA-628 / HTCC2559 / KCTC 12090</strain>
    </source>
</reference>
<protein>
    <recommendedName>
        <fullName evidence="3">DUF4249 domain-containing protein</fullName>
    </recommendedName>
</protein>
<dbReference type="HOGENOM" id="CLU_056928_1_0_10"/>
<dbReference type="InterPro" id="IPR025345">
    <property type="entry name" value="DUF4249"/>
</dbReference>
<dbReference type="KEGG" id="cat:CA2559_08736"/>
<dbReference type="Proteomes" id="UP000002297">
    <property type="component" value="Chromosome"/>
</dbReference>
<proteinExistence type="predicted"/>
<dbReference type="AlphaFoldDB" id="A3UBV5"/>
<keyword evidence="2" id="KW-1185">Reference proteome</keyword>
<evidence type="ECO:0000313" key="1">
    <source>
        <dbReference type="EMBL" id="EAP86106.1"/>
    </source>
</evidence>
<dbReference type="Pfam" id="PF14054">
    <property type="entry name" value="DUF4249"/>
    <property type="match status" value="1"/>
</dbReference>
<dbReference type="EMBL" id="CP002046">
    <property type="protein sequence ID" value="EAP86106.1"/>
    <property type="molecule type" value="Genomic_DNA"/>
</dbReference>
<accession>A3UBV5</accession>
<organism evidence="1 2">
    <name type="scientific">Croceibacter atlanticus (strain ATCC BAA-628 / JCM 21780 / CIP 108009 / IAM 15332 / KCTC 12090 / HTCC2559)</name>
    <dbReference type="NCBI Taxonomy" id="216432"/>
    <lineage>
        <taxon>Bacteria</taxon>
        <taxon>Pseudomonadati</taxon>
        <taxon>Bacteroidota</taxon>
        <taxon>Flavobacteriia</taxon>
        <taxon>Flavobacteriales</taxon>
        <taxon>Flavobacteriaceae</taxon>
        <taxon>Croceibacter</taxon>
    </lineage>
</organism>
<dbReference type="STRING" id="216432.CA2559_08736"/>
<sequence>MFLKQSIPGKIYLMKLKETYTNSLKLIAVLGILFLGISCQDEIPLETFDFETLLVVEATLTDVNEIQQIKLSQTVELNSQESAYVDNASVVVTASNGQSYSYIYDVDGVYVSTEAYAAQQDLTYTLTINVNGKTYTSSAQSLPATAQIDSVFVEPAVKNDVQGLQIFVNSTGSSDQVNYFRYEYDETYKVIAPSHSDQDIDIQNLDNTVNGFEYDIVITEREQEERVCYNTAPSFGIRISSTSNVTGASVNNVPVRFIANTDPIIRERYSILVKQYSQSIEANSFYRILNDFGNLESFLSQNQPGFVVGNINNEADEDENIIGFFEVASYTESRIFFNYEDFNLTRPDYFFECEEILLSYNDNSAQDGDRNERNFIIQLVNSDLYTLVNFQFPEVTLVRPECGDCTTIANSNEIPEFWEE</sequence>
<gene>
    <name evidence="1" type="ordered locus">CA2559_08736</name>
</gene>
<evidence type="ECO:0008006" key="3">
    <source>
        <dbReference type="Google" id="ProtNLM"/>
    </source>
</evidence>
<dbReference type="eggNOG" id="ENOG502Z8B7">
    <property type="taxonomic scope" value="Bacteria"/>
</dbReference>
<name>A3UBV5_CROAH</name>